<proteinExistence type="predicted"/>
<protein>
    <submittedName>
        <fullName evidence="2">Mph(E)/Mph(G) family macrolide 2'-phosphotransferase</fullName>
    </submittedName>
</protein>
<dbReference type="OrthoDB" id="3806873at2"/>
<dbReference type="Proteomes" id="UP000256373">
    <property type="component" value="Unassembled WGS sequence"/>
</dbReference>
<dbReference type="CDD" id="cd05152">
    <property type="entry name" value="MPH2"/>
    <property type="match status" value="1"/>
</dbReference>
<dbReference type="Gene3D" id="3.30.200.20">
    <property type="entry name" value="Phosphorylase Kinase, domain 1"/>
    <property type="match status" value="1"/>
</dbReference>
<name>A0A3D8YIC9_9BACT</name>
<feature type="domain" description="Aminoglycoside phosphotransferase" evidence="1">
    <location>
        <begin position="36"/>
        <end position="255"/>
    </location>
</feature>
<reference evidence="2 3" key="1">
    <citation type="submission" date="2018-07" db="EMBL/GenBank/DDBJ databases">
        <title>Dyadobacter roseus sp. nov., isolated from rose rhizosphere soil.</title>
        <authorList>
            <person name="Chen L."/>
        </authorList>
    </citation>
    <scope>NUCLEOTIDE SEQUENCE [LARGE SCALE GENOMIC DNA]</scope>
    <source>
        <strain evidence="2 3">RS19</strain>
    </source>
</reference>
<dbReference type="SUPFAM" id="SSF56112">
    <property type="entry name" value="Protein kinase-like (PK-like)"/>
    <property type="match status" value="1"/>
</dbReference>
<dbReference type="PANTHER" id="PTHR21310">
    <property type="entry name" value="AMINOGLYCOSIDE PHOSPHOTRANSFERASE-RELATED-RELATED"/>
    <property type="match status" value="1"/>
</dbReference>
<organism evidence="2 3">
    <name type="scientific">Dyadobacter luteus</name>
    <dbReference type="NCBI Taxonomy" id="2259619"/>
    <lineage>
        <taxon>Bacteria</taxon>
        <taxon>Pseudomonadati</taxon>
        <taxon>Bacteroidota</taxon>
        <taxon>Cytophagia</taxon>
        <taxon>Cytophagales</taxon>
        <taxon>Spirosomataceae</taxon>
        <taxon>Dyadobacter</taxon>
    </lineage>
</organism>
<evidence type="ECO:0000313" key="3">
    <source>
        <dbReference type="Proteomes" id="UP000256373"/>
    </source>
</evidence>
<dbReference type="GO" id="GO:0016740">
    <property type="term" value="F:transferase activity"/>
    <property type="evidence" value="ECO:0007669"/>
    <property type="project" value="UniProtKB-KW"/>
</dbReference>
<keyword evidence="3" id="KW-1185">Reference proteome</keyword>
<gene>
    <name evidence="2" type="primary">mph_3</name>
    <name evidence="2" type="ORF">DSL64_02645</name>
</gene>
<comment type="caution">
    <text evidence="2">The sequence shown here is derived from an EMBL/GenBank/DDBJ whole genome shotgun (WGS) entry which is preliminary data.</text>
</comment>
<dbReference type="Gene3D" id="3.90.1200.10">
    <property type="match status" value="1"/>
</dbReference>
<dbReference type="PANTHER" id="PTHR21310:SF15">
    <property type="entry name" value="AMINOGLYCOSIDE PHOSPHOTRANSFERASE DOMAIN-CONTAINING PROTEIN"/>
    <property type="match status" value="1"/>
</dbReference>
<evidence type="ECO:0000313" key="2">
    <source>
        <dbReference type="EMBL" id="REA64465.1"/>
    </source>
</evidence>
<dbReference type="NCBIfam" id="NF000241">
    <property type="entry name" value="MPH_3"/>
    <property type="match status" value="1"/>
</dbReference>
<sequence>MTIQQIQALAQQHGLLLSEEMAFNEMGIDFKIGFAKDLNQRQWVLRVPRRNDLDSQIESESRILDLVKKYLSVQVPDWKIASSKLVAYPLLKDPPALSFDEKTYEVTWHFDQHSPKYVPSLAKALVELHNIPLTEVIAKDLKVLKPQDLRAEISERLALVKSELGISQSLQMRYQTWLDNDTLWPDFTCFIHGDLYAGHTMATADGEVSGIIDWSTAHVSDLALDFSGHVNVFGEKSLRELINEYEKQGGRVFDKLYEQSIERAAASALAYGFFAVQTNDQNHIAAAKVQLGV</sequence>
<dbReference type="EMBL" id="QNUL01000001">
    <property type="protein sequence ID" value="REA64465.1"/>
    <property type="molecule type" value="Genomic_DNA"/>
</dbReference>
<dbReference type="Pfam" id="PF01636">
    <property type="entry name" value="APH"/>
    <property type="match status" value="1"/>
</dbReference>
<dbReference type="InterPro" id="IPR051678">
    <property type="entry name" value="AGP_Transferase"/>
</dbReference>
<dbReference type="RefSeq" id="WP_115829073.1">
    <property type="nucleotide sequence ID" value="NZ_QNUL01000001.1"/>
</dbReference>
<dbReference type="InterPro" id="IPR002575">
    <property type="entry name" value="Aminoglycoside_PTrfase"/>
</dbReference>
<dbReference type="InterPro" id="IPR011009">
    <property type="entry name" value="Kinase-like_dom_sf"/>
</dbReference>
<accession>A0A3D8YIC9</accession>
<evidence type="ECO:0000259" key="1">
    <source>
        <dbReference type="Pfam" id="PF01636"/>
    </source>
</evidence>
<keyword evidence="2" id="KW-0808">Transferase</keyword>
<dbReference type="AlphaFoldDB" id="A0A3D8YIC9"/>